<name>A0A847RUT8_9NEIS</name>
<protein>
    <submittedName>
        <fullName evidence="1">YdcH family protein</fullName>
    </submittedName>
</protein>
<accession>A0A847RUT8</accession>
<dbReference type="AlphaFoldDB" id="A0A847RUT8"/>
<proteinExistence type="predicted"/>
<sequence length="80" mass="9158">MHVEHHPLAAEFPELRDQIHLLKTGNAHFSRLLEEYEAIDKAVCRAEDGIEAAADHVVEGMKRQRLHLKDQLYSLLKTSS</sequence>
<gene>
    <name evidence="1" type="ORF">HF682_00305</name>
</gene>
<keyword evidence="2" id="KW-1185">Reference proteome</keyword>
<evidence type="ECO:0000313" key="1">
    <source>
        <dbReference type="EMBL" id="NLR73601.1"/>
    </source>
</evidence>
<dbReference type="EMBL" id="JABAIM010000001">
    <property type="protein sequence ID" value="NLR73601.1"/>
    <property type="molecule type" value="Genomic_DNA"/>
</dbReference>
<dbReference type="RefSeq" id="WP_168875269.1">
    <property type="nucleotide sequence ID" value="NZ_JABAIM010000001.1"/>
</dbReference>
<dbReference type="Pfam" id="PF04325">
    <property type="entry name" value="DUF465"/>
    <property type="match status" value="1"/>
</dbReference>
<reference evidence="1 2" key="1">
    <citation type="submission" date="2020-04" db="EMBL/GenBank/DDBJ databases">
        <title>Draft genome of Leeia sp. IMCC25680.</title>
        <authorList>
            <person name="Song J."/>
            <person name="Cho J.-C."/>
        </authorList>
    </citation>
    <scope>NUCLEOTIDE SEQUENCE [LARGE SCALE GENOMIC DNA]</scope>
    <source>
        <strain evidence="1 2">IMCC25680</strain>
    </source>
</reference>
<dbReference type="Gene3D" id="6.10.280.50">
    <property type="match status" value="1"/>
</dbReference>
<evidence type="ECO:0000313" key="2">
    <source>
        <dbReference type="Proteomes" id="UP000587991"/>
    </source>
</evidence>
<organism evidence="1 2">
    <name type="scientific">Leeia aquatica</name>
    <dbReference type="NCBI Taxonomy" id="2725557"/>
    <lineage>
        <taxon>Bacteria</taxon>
        <taxon>Pseudomonadati</taxon>
        <taxon>Pseudomonadota</taxon>
        <taxon>Betaproteobacteria</taxon>
        <taxon>Neisseriales</taxon>
        <taxon>Leeiaceae</taxon>
        <taxon>Leeia</taxon>
    </lineage>
</organism>
<comment type="caution">
    <text evidence="1">The sequence shown here is derived from an EMBL/GenBank/DDBJ whole genome shotgun (WGS) entry which is preliminary data.</text>
</comment>
<dbReference type="InterPro" id="IPR007420">
    <property type="entry name" value="DUF465"/>
</dbReference>
<dbReference type="Proteomes" id="UP000587991">
    <property type="component" value="Unassembled WGS sequence"/>
</dbReference>
<dbReference type="InterPro" id="IPR038444">
    <property type="entry name" value="DUF465_sf"/>
</dbReference>